<accession>A0A4V1BIP7</accession>
<dbReference type="AlphaFoldDB" id="A0A4V1BIP7"/>
<protein>
    <recommendedName>
        <fullName evidence="3">Flagellar basal body-associated protein FliL</fullName>
    </recommendedName>
</protein>
<evidence type="ECO:0000313" key="1">
    <source>
        <dbReference type="EMBL" id="QBX33532.1"/>
    </source>
</evidence>
<sequence length="169" mass="17602">MIRKLIPLALPVLALVGGAFGGDMLRGPAPVDETGVDAAAAGEDPATGDHAAAGDDDHAVPAEAGWFTFPTQFFVPLVRQGDMRDIMILTLTLQTDAASAPALAKKEHALRDALLRALMIHANTGGFDGNYTADRNLALLRESLRAAGQAVTDLPLTAVLIEDIALQPG</sequence>
<organism evidence="1 2">
    <name type="scientific">Paracoccus liaowanqingii</name>
    <dbReference type="NCBI Taxonomy" id="2560053"/>
    <lineage>
        <taxon>Bacteria</taxon>
        <taxon>Pseudomonadati</taxon>
        <taxon>Pseudomonadota</taxon>
        <taxon>Alphaproteobacteria</taxon>
        <taxon>Rhodobacterales</taxon>
        <taxon>Paracoccaceae</taxon>
        <taxon>Paracoccus</taxon>
    </lineage>
</organism>
<evidence type="ECO:0000313" key="2">
    <source>
        <dbReference type="Proteomes" id="UP000296374"/>
    </source>
</evidence>
<evidence type="ECO:0008006" key="3">
    <source>
        <dbReference type="Google" id="ProtNLM"/>
    </source>
</evidence>
<dbReference type="EMBL" id="CP038439">
    <property type="protein sequence ID" value="QBX33532.1"/>
    <property type="molecule type" value="Genomic_DNA"/>
</dbReference>
<reference evidence="2" key="1">
    <citation type="submission" date="2019-03" db="EMBL/GenBank/DDBJ databases">
        <authorList>
            <person name="Li J."/>
        </authorList>
    </citation>
    <scope>NUCLEOTIDE SEQUENCE [LARGE SCALE GENOMIC DNA]</scope>
    <source>
        <strain evidence="2">2251</strain>
    </source>
</reference>
<dbReference type="KEGG" id="plia:E4191_01455"/>
<dbReference type="RefSeq" id="WP_135311830.1">
    <property type="nucleotide sequence ID" value="NZ_CP038439.1"/>
</dbReference>
<name>A0A4V1BIP7_9RHOB</name>
<dbReference type="Proteomes" id="UP000296374">
    <property type="component" value="Chromosome"/>
</dbReference>
<proteinExistence type="predicted"/>
<gene>
    <name evidence="1" type="ORF">E4191_01455</name>
</gene>